<keyword evidence="2" id="KW-1185">Reference proteome</keyword>
<reference evidence="1 2" key="1">
    <citation type="submission" date="2017-09" db="EMBL/GenBank/DDBJ databases">
        <authorList>
            <person name="Ehlers B."/>
            <person name="Leendertz F.H."/>
        </authorList>
    </citation>
    <scope>NUCLEOTIDE SEQUENCE [LARGE SCALE GENOMIC DNA]</scope>
    <source>
        <strain evidence="1 2">DSM 27208</strain>
    </source>
</reference>
<sequence>MHADEFHRESPSEERLAVAHENIIIKWAAEHPEWLEEVRPRMLEDPEEWPDDLNEAERRFISHKQAELAGDDV</sequence>
<dbReference type="AlphaFoldDB" id="A0A285NS73"/>
<proteinExistence type="predicted"/>
<dbReference type="RefSeq" id="WP_143824939.1">
    <property type="nucleotide sequence ID" value="NZ_OBEJ01000002.1"/>
</dbReference>
<evidence type="ECO:0000313" key="1">
    <source>
        <dbReference type="EMBL" id="SNZ12372.1"/>
    </source>
</evidence>
<gene>
    <name evidence="1" type="ORF">SAMN06269185_1664</name>
</gene>
<name>A0A285NS73_NATPI</name>
<protein>
    <submittedName>
        <fullName evidence="1">Uncharacterized protein</fullName>
    </submittedName>
</protein>
<dbReference type="Proteomes" id="UP000219453">
    <property type="component" value="Unassembled WGS sequence"/>
</dbReference>
<dbReference type="EMBL" id="OBEJ01000002">
    <property type="protein sequence ID" value="SNZ12372.1"/>
    <property type="molecule type" value="Genomic_DNA"/>
</dbReference>
<evidence type="ECO:0000313" key="2">
    <source>
        <dbReference type="Proteomes" id="UP000219453"/>
    </source>
</evidence>
<accession>A0A285NS73</accession>
<organism evidence="1 2">
    <name type="scientific">Natronoarchaeum philippinense</name>
    <dbReference type="NCBI Taxonomy" id="558529"/>
    <lineage>
        <taxon>Archaea</taxon>
        <taxon>Methanobacteriati</taxon>
        <taxon>Methanobacteriota</taxon>
        <taxon>Stenosarchaea group</taxon>
        <taxon>Halobacteria</taxon>
        <taxon>Halobacteriales</taxon>
        <taxon>Natronoarchaeaceae</taxon>
    </lineage>
</organism>